<gene>
    <name evidence="1" type="ORF">DHETER_LOCUS722</name>
</gene>
<dbReference type="EMBL" id="CAJVPU010000385">
    <property type="protein sequence ID" value="CAG8448765.1"/>
    <property type="molecule type" value="Genomic_DNA"/>
</dbReference>
<name>A0ACA9K2K4_9GLOM</name>
<dbReference type="Proteomes" id="UP000789702">
    <property type="component" value="Unassembled WGS sequence"/>
</dbReference>
<sequence length="222" mass="25703">NFTFFDLQTSTMSRHELQVTHKIFGVAAIDFTCDETEIPLDERDDDVFVACTWNGNTYIIDLDFNVVKFEFEGRVCAFAAGKYAVTPGYNIPCFIYVDFEDHITVYHNLLIDTKPQLLSIDPCQYSPQIAGIFQQCLYKLDTYKTTKEDLEEKIKESKRMKHEQVEKAEGKESNEELKELIVENEEMLNTQHQENNVSEEKQEVETNQEINDENVISATSDI</sequence>
<comment type="caution">
    <text evidence="1">The sequence shown here is derived from an EMBL/GenBank/DDBJ whole genome shotgun (WGS) entry which is preliminary data.</text>
</comment>
<proteinExistence type="predicted"/>
<reference evidence="1" key="1">
    <citation type="submission" date="2021-06" db="EMBL/GenBank/DDBJ databases">
        <authorList>
            <person name="Kallberg Y."/>
            <person name="Tangrot J."/>
            <person name="Rosling A."/>
        </authorList>
    </citation>
    <scope>NUCLEOTIDE SEQUENCE</scope>
    <source>
        <strain evidence="1">IL203A</strain>
    </source>
</reference>
<evidence type="ECO:0000313" key="1">
    <source>
        <dbReference type="EMBL" id="CAG8448765.1"/>
    </source>
</evidence>
<evidence type="ECO:0000313" key="2">
    <source>
        <dbReference type="Proteomes" id="UP000789702"/>
    </source>
</evidence>
<keyword evidence="2" id="KW-1185">Reference proteome</keyword>
<feature type="non-terminal residue" evidence="1">
    <location>
        <position position="1"/>
    </location>
</feature>
<organism evidence="1 2">
    <name type="scientific">Dentiscutata heterogama</name>
    <dbReference type="NCBI Taxonomy" id="1316150"/>
    <lineage>
        <taxon>Eukaryota</taxon>
        <taxon>Fungi</taxon>
        <taxon>Fungi incertae sedis</taxon>
        <taxon>Mucoromycota</taxon>
        <taxon>Glomeromycotina</taxon>
        <taxon>Glomeromycetes</taxon>
        <taxon>Diversisporales</taxon>
        <taxon>Gigasporaceae</taxon>
        <taxon>Dentiscutata</taxon>
    </lineage>
</organism>
<accession>A0ACA9K2K4</accession>
<protein>
    <submittedName>
        <fullName evidence="1">11915_t:CDS:1</fullName>
    </submittedName>
</protein>